<dbReference type="InterPro" id="IPR011333">
    <property type="entry name" value="SKP1/BTB/POZ_sf"/>
</dbReference>
<proteinExistence type="predicted"/>
<name>M1PNN0_9VIRU</name>
<protein>
    <recommendedName>
        <fullName evidence="1">Potassium channel tetramerisation-type BTB domain-containing protein</fullName>
    </recommendedName>
</protein>
<accession>M1PNN0</accession>
<keyword evidence="3" id="KW-1185">Reference proteome</keyword>
<evidence type="ECO:0000313" key="3">
    <source>
        <dbReference type="Proteomes" id="UP000241071"/>
    </source>
</evidence>
<reference evidence="2 3" key="1">
    <citation type="submission" date="2012-10" db="EMBL/GenBank/DDBJ databases">
        <title>Complete genome sequence of Moumouvirus goulette.</title>
        <authorList>
            <person name="Fournous G."/>
            <person name="Bougalmi M."/>
            <person name="Colson P."/>
        </authorList>
    </citation>
    <scope>NUCLEOTIDE SEQUENCE [LARGE SCALE GENOMIC DNA]</scope>
</reference>
<sequence>MEDNTIIKIKTTGGILQTYFQTIKLCQPLIDKIENNIITVDIEYRIMSTFINYLRGVFKIEKLYKIAYELKNIGIEFEMEGYVYINIGGKIFCLDKIQLENKFSYFEIFFRRYESLHPDYTSILIDRCPILFKLILNYHIYKIIKTRPLYIDEDEKHFCINTFSSKNVDFKNITHIESNMFSGKIYELINKQIDHGNVFTFEEYETKYNPLIFFYVEKIQVLDYLNKIEIINNGVTLNTKLHIHNKNILYNDKTNILLINGGEIIHEIVAKLPIRGRFQTNTGTFKIIIPEEIIIKEHKITNKINTGTIQNILTKKVNKSCIIILPNDISHMNFILTSIAVVPEKKIGRKITAEVFFNDELICKSLLYGVDKYYISELKTFYNHRICLPSENNFKIIFKFPEELEDNEIMFLCDYSLIDKEN</sequence>
<dbReference type="Proteomes" id="UP000241071">
    <property type="component" value="Segment"/>
</dbReference>
<feature type="domain" description="Potassium channel tetramerisation-type BTB" evidence="1">
    <location>
        <begin position="83"/>
        <end position="139"/>
    </location>
</feature>
<organism evidence="2 3">
    <name type="scientific">Moumouvirus goulette</name>
    <dbReference type="NCBI Taxonomy" id="1247379"/>
    <lineage>
        <taxon>Viruses</taxon>
        <taxon>Varidnaviria</taxon>
        <taxon>Bamfordvirae</taxon>
        <taxon>Nucleocytoviricota</taxon>
        <taxon>Megaviricetes</taxon>
        <taxon>Imitervirales</taxon>
        <taxon>Mimiviridae</taxon>
        <taxon>Megamimivirinae</taxon>
        <taxon>Moumouvirus</taxon>
        <taxon>Moumouvirus goulettemassiliense</taxon>
    </lineage>
</organism>
<dbReference type="InterPro" id="IPR003131">
    <property type="entry name" value="T1-type_BTB"/>
</dbReference>
<dbReference type="EMBL" id="KC008572">
    <property type="protein sequence ID" value="AGF85631.1"/>
    <property type="molecule type" value="Genomic_DNA"/>
</dbReference>
<evidence type="ECO:0000313" key="2">
    <source>
        <dbReference type="EMBL" id="AGF85631.1"/>
    </source>
</evidence>
<dbReference type="Pfam" id="PF02214">
    <property type="entry name" value="BTB_2"/>
    <property type="match status" value="1"/>
</dbReference>
<evidence type="ECO:0000259" key="1">
    <source>
        <dbReference type="Pfam" id="PF02214"/>
    </source>
</evidence>
<gene>
    <name evidence="2" type="ORF">glt_00826</name>
</gene>
<dbReference type="Gene3D" id="3.30.710.10">
    <property type="entry name" value="Potassium Channel Kv1.1, Chain A"/>
    <property type="match status" value="1"/>
</dbReference>
<dbReference type="GO" id="GO:0051260">
    <property type="term" value="P:protein homooligomerization"/>
    <property type="evidence" value="ECO:0007669"/>
    <property type="project" value="InterPro"/>
</dbReference>
<dbReference type="SUPFAM" id="SSF54695">
    <property type="entry name" value="POZ domain"/>
    <property type="match status" value="1"/>
</dbReference>